<dbReference type="OrthoDB" id="9813282at2"/>
<evidence type="ECO:0000313" key="4">
    <source>
        <dbReference type="EMBL" id="SFM44948.1"/>
    </source>
</evidence>
<dbReference type="InterPro" id="IPR039298">
    <property type="entry name" value="ACOT13"/>
</dbReference>
<dbReference type="NCBIfam" id="TIGR00369">
    <property type="entry name" value="unchar_dom_1"/>
    <property type="match status" value="1"/>
</dbReference>
<protein>
    <submittedName>
        <fullName evidence="4">Uncharacterized domain 1-containing protein</fullName>
    </submittedName>
</protein>
<dbReference type="GO" id="GO:0047617">
    <property type="term" value="F:fatty acyl-CoA hydrolase activity"/>
    <property type="evidence" value="ECO:0007669"/>
    <property type="project" value="InterPro"/>
</dbReference>
<evidence type="ECO:0000256" key="1">
    <source>
        <dbReference type="ARBA" id="ARBA00008324"/>
    </source>
</evidence>
<dbReference type="RefSeq" id="WP_093389602.1">
    <property type="nucleotide sequence ID" value="NZ_FOTW01000020.1"/>
</dbReference>
<dbReference type="InterPro" id="IPR029069">
    <property type="entry name" value="HotDog_dom_sf"/>
</dbReference>
<reference evidence="4 5" key="1">
    <citation type="submission" date="2016-10" db="EMBL/GenBank/DDBJ databases">
        <authorList>
            <person name="de Groot N.N."/>
        </authorList>
    </citation>
    <scope>NUCLEOTIDE SEQUENCE [LARGE SCALE GENOMIC DNA]</scope>
    <source>
        <strain evidence="4 5">ATCC 43154</strain>
    </source>
</reference>
<evidence type="ECO:0000259" key="3">
    <source>
        <dbReference type="Pfam" id="PF03061"/>
    </source>
</evidence>
<dbReference type="AlphaFoldDB" id="A0A1I4QY31"/>
<dbReference type="Pfam" id="PF03061">
    <property type="entry name" value="4HBT"/>
    <property type="match status" value="1"/>
</dbReference>
<dbReference type="InterPro" id="IPR006683">
    <property type="entry name" value="Thioestr_dom"/>
</dbReference>
<organism evidence="4 5">
    <name type="scientific">Rugamonas rubra</name>
    <dbReference type="NCBI Taxonomy" id="758825"/>
    <lineage>
        <taxon>Bacteria</taxon>
        <taxon>Pseudomonadati</taxon>
        <taxon>Pseudomonadota</taxon>
        <taxon>Betaproteobacteria</taxon>
        <taxon>Burkholderiales</taxon>
        <taxon>Oxalobacteraceae</taxon>
        <taxon>Telluria group</taxon>
        <taxon>Rugamonas</taxon>
    </lineage>
</organism>
<gene>
    <name evidence="4" type="ORF">SAMN02982985_04125</name>
</gene>
<name>A0A1I4QY31_9BURK</name>
<evidence type="ECO:0000313" key="5">
    <source>
        <dbReference type="Proteomes" id="UP000199470"/>
    </source>
</evidence>
<dbReference type="SUPFAM" id="SSF54637">
    <property type="entry name" value="Thioesterase/thiol ester dehydrase-isomerase"/>
    <property type="match status" value="1"/>
</dbReference>
<accession>A0A1I4QY31</accession>
<dbReference type="STRING" id="758825.SAMN02982985_04125"/>
<dbReference type="Proteomes" id="UP000199470">
    <property type="component" value="Unassembled WGS sequence"/>
</dbReference>
<dbReference type="EMBL" id="FOTW01000020">
    <property type="protein sequence ID" value="SFM44948.1"/>
    <property type="molecule type" value="Genomic_DNA"/>
</dbReference>
<dbReference type="PANTHER" id="PTHR21660">
    <property type="entry name" value="THIOESTERASE SUPERFAMILY MEMBER-RELATED"/>
    <property type="match status" value="1"/>
</dbReference>
<keyword evidence="2" id="KW-0378">Hydrolase</keyword>
<dbReference type="CDD" id="cd03443">
    <property type="entry name" value="PaaI_thioesterase"/>
    <property type="match status" value="1"/>
</dbReference>
<proteinExistence type="inferred from homology"/>
<dbReference type="InterPro" id="IPR003736">
    <property type="entry name" value="PAAI_dom"/>
</dbReference>
<feature type="domain" description="Thioesterase" evidence="3">
    <location>
        <begin position="92"/>
        <end position="168"/>
    </location>
</feature>
<dbReference type="Gene3D" id="3.10.129.10">
    <property type="entry name" value="Hotdog Thioesterase"/>
    <property type="match status" value="1"/>
</dbReference>
<comment type="similarity">
    <text evidence="1">Belongs to the thioesterase PaaI family.</text>
</comment>
<sequence>MDATKDASKEASTLDTWHAEAAAMQARMGEPGVASREQLRERSGLEFLGGIGSGELPPAPIAKLLGFLPISVEHGRAVFQGTPGQEHYNPSGSVHGGYAATLLDTAVGCAIHTTLPAGKGYTTLELKVNYIRGMSDQTGPVRAEGKVVSVGGQVAVAEGRITDANGKLYAFATTTCLIFPI</sequence>
<dbReference type="PANTHER" id="PTHR21660:SF1">
    <property type="entry name" value="ACYL-COENZYME A THIOESTERASE 13"/>
    <property type="match status" value="1"/>
</dbReference>
<keyword evidence="5" id="KW-1185">Reference proteome</keyword>
<evidence type="ECO:0000256" key="2">
    <source>
        <dbReference type="ARBA" id="ARBA00022801"/>
    </source>
</evidence>